<protein>
    <recommendedName>
        <fullName evidence="2">F-box domain-containing protein</fullName>
    </recommendedName>
</protein>
<evidence type="ECO:0000259" key="2">
    <source>
        <dbReference type="PROSITE" id="PS50181"/>
    </source>
</evidence>
<evidence type="ECO:0000256" key="1">
    <source>
        <dbReference type="SAM" id="MobiDB-lite"/>
    </source>
</evidence>
<feature type="domain" description="F-box" evidence="2">
    <location>
        <begin position="13"/>
        <end position="59"/>
    </location>
</feature>
<name>A0A9P6DT95_9AGAM</name>
<feature type="compositionally biased region" description="Polar residues" evidence="1">
    <location>
        <begin position="409"/>
        <end position="422"/>
    </location>
</feature>
<accession>A0A9P6DT95</accession>
<dbReference type="CDD" id="cd09917">
    <property type="entry name" value="F-box_SF"/>
    <property type="match status" value="1"/>
</dbReference>
<dbReference type="Gene3D" id="1.20.1280.50">
    <property type="match status" value="1"/>
</dbReference>
<proteinExistence type="predicted"/>
<dbReference type="InterPro" id="IPR001810">
    <property type="entry name" value="F-box_dom"/>
</dbReference>
<keyword evidence="4" id="KW-1185">Reference proteome</keyword>
<comment type="caution">
    <text evidence="3">The sequence shown here is derived from an EMBL/GenBank/DDBJ whole genome shotgun (WGS) entry which is preliminary data.</text>
</comment>
<dbReference type="SUPFAM" id="SSF81383">
    <property type="entry name" value="F-box domain"/>
    <property type="match status" value="1"/>
</dbReference>
<gene>
    <name evidence="3" type="ORF">BS47DRAFT_1384011</name>
</gene>
<dbReference type="AlphaFoldDB" id="A0A9P6DT95"/>
<feature type="region of interest" description="Disordered" evidence="1">
    <location>
        <begin position="387"/>
        <end position="422"/>
    </location>
</feature>
<reference evidence="3" key="1">
    <citation type="journal article" date="2020" name="Nat. Commun.">
        <title>Large-scale genome sequencing of mycorrhizal fungi provides insights into the early evolution of symbiotic traits.</title>
        <authorList>
            <person name="Miyauchi S."/>
            <person name="Kiss E."/>
            <person name="Kuo A."/>
            <person name="Drula E."/>
            <person name="Kohler A."/>
            <person name="Sanchez-Garcia M."/>
            <person name="Morin E."/>
            <person name="Andreopoulos B."/>
            <person name="Barry K.W."/>
            <person name="Bonito G."/>
            <person name="Buee M."/>
            <person name="Carver A."/>
            <person name="Chen C."/>
            <person name="Cichocki N."/>
            <person name="Clum A."/>
            <person name="Culley D."/>
            <person name="Crous P.W."/>
            <person name="Fauchery L."/>
            <person name="Girlanda M."/>
            <person name="Hayes R.D."/>
            <person name="Keri Z."/>
            <person name="LaButti K."/>
            <person name="Lipzen A."/>
            <person name="Lombard V."/>
            <person name="Magnuson J."/>
            <person name="Maillard F."/>
            <person name="Murat C."/>
            <person name="Nolan M."/>
            <person name="Ohm R.A."/>
            <person name="Pangilinan J."/>
            <person name="Pereira M.F."/>
            <person name="Perotto S."/>
            <person name="Peter M."/>
            <person name="Pfister S."/>
            <person name="Riley R."/>
            <person name="Sitrit Y."/>
            <person name="Stielow J.B."/>
            <person name="Szollosi G."/>
            <person name="Zifcakova L."/>
            <person name="Stursova M."/>
            <person name="Spatafora J.W."/>
            <person name="Tedersoo L."/>
            <person name="Vaario L.M."/>
            <person name="Yamada A."/>
            <person name="Yan M."/>
            <person name="Wang P."/>
            <person name="Xu J."/>
            <person name="Bruns T."/>
            <person name="Baldrian P."/>
            <person name="Vilgalys R."/>
            <person name="Dunand C."/>
            <person name="Henrissat B."/>
            <person name="Grigoriev I.V."/>
            <person name="Hibbett D."/>
            <person name="Nagy L.G."/>
            <person name="Martin F.M."/>
        </authorList>
    </citation>
    <scope>NUCLEOTIDE SEQUENCE</scope>
    <source>
        <strain evidence="3">UP504</strain>
    </source>
</reference>
<evidence type="ECO:0000313" key="4">
    <source>
        <dbReference type="Proteomes" id="UP000886523"/>
    </source>
</evidence>
<evidence type="ECO:0000313" key="3">
    <source>
        <dbReference type="EMBL" id="KAF9510339.1"/>
    </source>
</evidence>
<sequence>MAQNYLFVQTTPMSNLTLVPLEILTQIFGLLEGHQIARCGAVCSYFKRIVEGSSGLQYLIKLAIFGYTDASESVDAPASAITRLNRLERRIDAWNHLDWVESRVDAPLPSSDFGIICEGVFAMFDYRRVYCIQLPHLMRGIPFREWTLKKFSFPIHEIEIDPSSNLLVVVSMAVDHPDPPAVKTVTLHLRTLSDNSPHPRAISPILFSVRIDRGCPMIRVMGRLLGVTLCFRRELRVEIWDWTIGEKLTVVEDMRDLDSLIGSYCPFEFLSATSLVVIHQGVLEVYEIRVETLGSHLFIPRHFACRARILTSIVQLFGGLRIHICRTISIAEISGNVRHSLLLPSGWLRTLVILPSTGLLDGFFYPPRVIYDDEHMVFWTPHHSVVPGPGGGGDEDGDEDEDVDYAGTVIQQDESNSPRQGC</sequence>
<dbReference type="OrthoDB" id="3256413at2759"/>
<organism evidence="3 4">
    <name type="scientific">Hydnum rufescens UP504</name>
    <dbReference type="NCBI Taxonomy" id="1448309"/>
    <lineage>
        <taxon>Eukaryota</taxon>
        <taxon>Fungi</taxon>
        <taxon>Dikarya</taxon>
        <taxon>Basidiomycota</taxon>
        <taxon>Agaricomycotina</taxon>
        <taxon>Agaricomycetes</taxon>
        <taxon>Cantharellales</taxon>
        <taxon>Hydnaceae</taxon>
        <taxon>Hydnum</taxon>
    </lineage>
</organism>
<dbReference type="EMBL" id="MU129018">
    <property type="protein sequence ID" value="KAF9510339.1"/>
    <property type="molecule type" value="Genomic_DNA"/>
</dbReference>
<dbReference type="PROSITE" id="PS50181">
    <property type="entry name" value="FBOX"/>
    <property type="match status" value="1"/>
</dbReference>
<dbReference type="Proteomes" id="UP000886523">
    <property type="component" value="Unassembled WGS sequence"/>
</dbReference>
<dbReference type="InterPro" id="IPR036047">
    <property type="entry name" value="F-box-like_dom_sf"/>
</dbReference>
<feature type="compositionally biased region" description="Acidic residues" evidence="1">
    <location>
        <begin position="393"/>
        <end position="404"/>
    </location>
</feature>
<dbReference type="Pfam" id="PF12937">
    <property type="entry name" value="F-box-like"/>
    <property type="match status" value="1"/>
</dbReference>